<accession>A0A5B7FSD1</accession>
<sequence>MQHRLYAPAHEEQQQQSSGGGGNSNALVTAPPLKDACDLGSLRRTQGNKARELSCISLMTSSSFPYFLCSHEEQVVTRGKAGAEWGSEARGDLGMLIGSVKVSGQKTSGGGTKKRRGECGLGGGMGQGDKERQERCKD</sequence>
<protein>
    <submittedName>
        <fullName evidence="2">Uncharacterized protein</fullName>
    </submittedName>
</protein>
<feature type="region of interest" description="Disordered" evidence="1">
    <location>
        <begin position="1"/>
        <end position="30"/>
    </location>
</feature>
<evidence type="ECO:0000313" key="3">
    <source>
        <dbReference type="Proteomes" id="UP000324222"/>
    </source>
</evidence>
<organism evidence="2 3">
    <name type="scientific">Portunus trituberculatus</name>
    <name type="common">Swimming crab</name>
    <name type="synonym">Neptunus trituberculatus</name>
    <dbReference type="NCBI Taxonomy" id="210409"/>
    <lineage>
        <taxon>Eukaryota</taxon>
        <taxon>Metazoa</taxon>
        <taxon>Ecdysozoa</taxon>
        <taxon>Arthropoda</taxon>
        <taxon>Crustacea</taxon>
        <taxon>Multicrustacea</taxon>
        <taxon>Malacostraca</taxon>
        <taxon>Eumalacostraca</taxon>
        <taxon>Eucarida</taxon>
        <taxon>Decapoda</taxon>
        <taxon>Pleocyemata</taxon>
        <taxon>Brachyura</taxon>
        <taxon>Eubrachyura</taxon>
        <taxon>Portunoidea</taxon>
        <taxon>Portunidae</taxon>
        <taxon>Portuninae</taxon>
        <taxon>Portunus</taxon>
    </lineage>
</organism>
<reference evidence="2 3" key="1">
    <citation type="submission" date="2019-05" db="EMBL/GenBank/DDBJ databases">
        <title>Another draft genome of Portunus trituberculatus and its Hox gene families provides insights of decapod evolution.</title>
        <authorList>
            <person name="Jeong J.-H."/>
            <person name="Song I."/>
            <person name="Kim S."/>
            <person name="Choi T."/>
            <person name="Kim D."/>
            <person name="Ryu S."/>
            <person name="Kim W."/>
        </authorList>
    </citation>
    <scope>NUCLEOTIDE SEQUENCE [LARGE SCALE GENOMIC DNA]</scope>
    <source>
        <tissue evidence="2">Muscle</tissue>
    </source>
</reference>
<proteinExistence type="predicted"/>
<comment type="caution">
    <text evidence="2">The sequence shown here is derived from an EMBL/GenBank/DDBJ whole genome shotgun (WGS) entry which is preliminary data.</text>
</comment>
<evidence type="ECO:0000313" key="2">
    <source>
        <dbReference type="EMBL" id="MPC50680.1"/>
    </source>
</evidence>
<name>A0A5B7FSD1_PORTR</name>
<feature type="compositionally biased region" description="Basic and acidic residues" evidence="1">
    <location>
        <begin position="128"/>
        <end position="138"/>
    </location>
</feature>
<evidence type="ECO:0000256" key="1">
    <source>
        <dbReference type="SAM" id="MobiDB-lite"/>
    </source>
</evidence>
<keyword evidence="3" id="KW-1185">Reference proteome</keyword>
<dbReference type="AlphaFoldDB" id="A0A5B7FSD1"/>
<dbReference type="EMBL" id="VSRR010009662">
    <property type="protein sequence ID" value="MPC50680.1"/>
    <property type="molecule type" value="Genomic_DNA"/>
</dbReference>
<gene>
    <name evidence="2" type="ORF">E2C01_044509</name>
</gene>
<dbReference type="Proteomes" id="UP000324222">
    <property type="component" value="Unassembled WGS sequence"/>
</dbReference>
<feature type="region of interest" description="Disordered" evidence="1">
    <location>
        <begin position="102"/>
        <end position="138"/>
    </location>
</feature>